<dbReference type="Pfam" id="PF07963">
    <property type="entry name" value="N_methyl"/>
    <property type="match status" value="1"/>
</dbReference>
<dbReference type="InterPro" id="IPR045584">
    <property type="entry name" value="Pilin-like"/>
</dbReference>
<dbReference type="NCBIfam" id="TIGR02532">
    <property type="entry name" value="IV_pilin_GFxxxE"/>
    <property type="match status" value="1"/>
</dbReference>
<proteinExistence type="inferred from homology"/>
<comment type="similarity">
    <text evidence="1 3">Belongs to the N-Me-Phe pilin family.</text>
</comment>
<evidence type="ECO:0000256" key="1">
    <source>
        <dbReference type="ARBA" id="ARBA00005233"/>
    </source>
</evidence>
<protein>
    <submittedName>
        <fullName evidence="5">Pilin</fullName>
    </submittedName>
</protein>
<evidence type="ECO:0000313" key="6">
    <source>
        <dbReference type="Proteomes" id="UP001305421"/>
    </source>
</evidence>
<dbReference type="SUPFAM" id="SSF54523">
    <property type="entry name" value="Pili subunits"/>
    <property type="match status" value="1"/>
</dbReference>
<dbReference type="PROSITE" id="PS00409">
    <property type="entry name" value="PROKAR_NTER_METHYL"/>
    <property type="match status" value="1"/>
</dbReference>
<keyword evidence="4" id="KW-0812">Transmembrane</keyword>
<keyword evidence="4" id="KW-1133">Transmembrane helix</keyword>
<reference evidence="5 6" key="1">
    <citation type="submission" date="2022-12" db="EMBL/GenBank/DDBJ databases">
        <title>Two new species, Stenotrophomonas aracearum and Stenotrophomonas oahuensis, isolated from Anthurium (Araceae family) in Hawaii.</title>
        <authorList>
            <person name="Chunag S.C."/>
            <person name="Dobhal S."/>
            <person name="Alvarez A."/>
            <person name="Arif M."/>
        </authorList>
    </citation>
    <scope>NUCLEOTIDE SEQUENCE [LARGE SCALE GENOMIC DNA]</scope>
    <source>
        <strain evidence="5 6">A5588</strain>
    </source>
</reference>
<dbReference type="InterPro" id="IPR001082">
    <property type="entry name" value="Pilin"/>
</dbReference>
<dbReference type="PANTHER" id="PTHR30093">
    <property type="entry name" value="GENERAL SECRETION PATHWAY PROTEIN G"/>
    <property type="match status" value="1"/>
</dbReference>
<keyword evidence="2" id="KW-0488">Methylation</keyword>
<dbReference type="Pfam" id="PF00114">
    <property type="entry name" value="Pilin"/>
    <property type="match status" value="1"/>
</dbReference>
<keyword evidence="3" id="KW-0281">Fimbrium</keyword>
<evidence type="ECO:0000256" key="2">
    <source>
        <dbReference type="ARBA" id="ARBA00022481"/>
    </source>
</evidence>
<evidence type="ECO:0000313" key="5">
    <source>
        <dbReference type="EMBL" id="WNH47958.1"/>
    </source>
</evidence>
<dbReference type="Proteomes" id="UP001305421">
    <property type="component" value="Chromosome"/>
</dbReference>
<organism evidence="5 6">
    <name type="scientific">Stenotrophomonas aracearum</name>
    <dbReference type="NCBI Taxonomy" id="3003272"/>
    <lineage>
        <taxon>Bacteria</taxon>
        <taxon>Pseudomonadati</taxon>
        <taxon>Pseudomonadota</taxon>
        <taxon>Gammaproteobacteria</taxon>
        <taxon>Lysobacterales</taxon>
        <taxon>Lysobacteraceae</taxon>
        <taxon>Stenotrophomonas</taxon>
    </lineage>
</organism>
<dbReference type="RefSeq" id="WP_311182641.1">
    <property type="nucleotide sequence ID" value="NZ_CP115543.1"/>
</dbReference>
<dbReference type="Gene3D" id="3.30.700.10">
    <property type="entry name" value="Glycoprotein, Type 4 Pilin"/>
    <property type="match status" value="1"/>
</dbReference>
<keyword evidence="4" id="KW-0472">Membrane</keyword>
<accession>A0ABY9YB90</accession>
<dbReference type="EMBL" id="CP115543">
    <property type="protein sequence ID" value="WNH47958.1"/>
    <property type="molecule type" value="Genomic_DNA"/>
</dbReference>
<gene>
    <name evidence="5" type="ORF">PDM28_14925</name>
</gene>
<keyword evidence="6" id="KW-1185">Reference proteome</keyword>
<dbReference type="PANTHER" id="PTHR30093:SF34">
    <property type="entry name" value="PREPILIN PEPTIDASE-DEPENDENT PROTEIN D"/>
    <property type="match status" value="1"/>
</dbReference>
<dbReference type="InterPro" id="IPR012902">
    <property type="entry name" value="N_methyl_site"/>
</dbReference>
<name>A0ABY9YB90_9GAMM</name>
<sequence>MQQRGFTLIELMIVVAIVAILAAIALPAYQDYLIRAQVAEGMTLAADLKVAVGEYQWATGTPPTSNAQVGVTAPMSGRFVSSVTVGAGGAITVAYGGPDANAEIKLLELQWVPDWSVAGATRWTCNGAGTTIAPKHLPKACR</sequence>
<feature type="transmembrane region" description="Helical" evidence="4">
    <location>
        <begin position="6"/>
        <end position="29"/>
    </location>
</feature>
<evidence type="ECO:0000256" key="3">
    <source>
        <dbReference type="RuleBase" id="RU000389"/>
    </source>
</evidence>
<evidence type="ECO:0000256" key="4">
    <source>
        <dbReference type="SAM" id="Phobius"/>
    </source>
</evidence>